<dbReference type="Pfam" id="PF03710">
    <property type="entry name" value="GlnE"/>
    <property type="match status" value="2"/>
</dbReference>
<dbReference type="SUPFAM" id="SSF81593">
    <property type="entry name" value="Nucleotidyltransferase substrate binding subunit/domain"/>
    <property type="match status" value="2"/>
</dbReference>
<name>A0A9D1WFQ0_9GAMM</name>
<evidence type="ECO:0000256" key="5">
    <source>
        <dbReference type="ARBA" id="ARBA00022842"/>
    </source>
</evidence>
<evidence type="ECO:0000313" key="11">
    <source>
        <dbReference type="EMBL" id="HIX58078.1"/>
    </source>
</evidence>
<feature type="region of interest" description="Disordered" evidence="8">
    <location>
        <begin position="556"/>
        <end position="586"/>
    </location>
</feature>
<comment type="cofactor">
    <cofactor evidence="7">
        <name>Mg(2+)</name>
        <dbReference type="ChEBI" id="CHEBI:18420"/>
    </cofactor>
</comment>
<comment type="caution">
    <text evidence="11">The sequence shown here is derived from an EMBL/GenBank/DDBJ whole genome shotgun (WGS) entry which is preliminary data.</text>
</comment>
<feature type="domain" description="PII-uridylyltransferase/Glutamine-synthetase adenylyltransferase" evidence="10">
    <location>
        <begin position="1077"/>
        <end position="1155"/>
    </location>
</feature>
<dbReference type="Gene3D" id="3.30.460.10">
    <property type="entry name" value="Beta Polymerase, domain 2"/>
    <property type="match status" value="2"/>
</dbReference>
<dbReference type="GO" id="GO:0008882">
    <property type="term" value="F:[glutamate-ammonia-ligase] adenylyltransferase activity"/>
    <property type="evidence" value="ECO:0007669"/>
    <property type="project" value="UniProtKB-UniRule"/>
</dbReference>
<dbReference type="GO" id="GO:0005524">
    <property type="term" value="F:ATP binding"/>
    <property type="evidence" value="ECO:0007669"/>
    <property type="project" value="UniProtKB-UniRule"/>
</dbReference>
<feature type="domain" description="Glutamate-ammonia ligase adenylyltransferase repeated" evidence="9">
    <location>
        <begin position="52"/>
        <end position="290"/>
    </location>
</feature>
<organism evidence="11 12">
    <name type="scientific">Candidatus Anaerobiospirillum pullistercoris</name>
    <dbReference type="NCBI Taxonomy" id="2838452"/>
    <lineage>
        <taxon>Bacteria</taxon>
        <taxon>Pseudomonadati</taxon>
        <taxon>Pseudomonadota</taxon>
        <taxon>Gammaproteobacteria</taxon>
        <taxon>Aeromonadales</taxon>
        <taxon>Succinivibrionaceae</taxon>
        <taxon>Anaerobiospirillum</taxon>
    </lineage>
</organism>
<evidence type="ECO:0000256" key="6">
    <source>
        <dbReference type="ARBA" id="ARBA00023268"/>
    </source>
</evidence>
<dbReference type="GO" id="GO:0016874">
    <property type="term" value="F:ligase activity"/>
    <property type="evidence" value="ECO:0007669"/>
    <property type="project" value="UniProtKB-KW"/>
</dbReference>
<evidence type="ECO:0000256" key="1">
    <source>
        <dbReference type="ARBA" id="ARBA00022679"/>
    </source>
</evidence>
<feature type="compositionally biased region" description="Low complexity" evidence="8">
    <location>
        <begin position="556"/>
        <end position="581"/>
    </location>
</feature>
<comment type="similarity">
    <text evidence="7">Belongs to the GlnE family.</text>
</comment>
<keyword evidence="11" id="KW-0436">Ligase</keyword>
<reference evidence="11" key="1">
    <citation type="journal article" date="2021" name="PeerJ">
        <title>Extensive microbial diversity within the chicken gut microbiome revealed by metagenomics and culture.</title>
        <authorList>
            <person name="Gilroy R."/>
            <person name="Ravi A."/>
            <person name="Getino M."/>
            <person name="Pursley I."/>
            <person name="Horton D.L."/>
            <person name="Alikhan N.F."/>
            <person name="Baker D."/>
            <person name="Gharbi K."/>
            <person name="Hall N."/>
            <person name="Watson M."/>
            <person name="Adriaenssens E.M."/>
            <person name="Foster-Nyarko E."/>
            <person name="Jarju S."/>
            <person name="Secka A."/>
            <person name="Antonio M."/>
            <person name="Oren A."/>
            <person name="Chaudhuri R.R."/>
            <person name="La Ragione R."/>
            <person name="Hildebrand F."/>
            <person name="Pallen M.J."/>
        </authorList>
    </citation>
    <scope>NUCLEOTIDE SEQUENCE</scope>
    <source>
        <strain evidence="11">USASDec5-558</strain>
    </source>
</reference>
<dbReference type="PANTHER" id="PTHR30621:SF0">
    <property type="entry name" value="BIFUNCTIONAL GLUTAMINE SYNTHETASE ADENYLYLTRANSFERASE_ADENYLYL-REMOVING ENZYME"/>
    <property type="match status" value="1"/>
</dbReference>
<dbReference type="EMBL" id="DXEV01000226">
    <property type="protein sequence ID" value="HIX58078.1"/>
    <property type="molecule type" value="Genomic_DNA"/>
</dbReference>
<dbReference type="Gene3D" id="1.20.120.330">
    <property type="entry name" value="Nucleotidyltransferases domain 2"/>
    <property type="match status" value="2"/>
</dbReference>
<dbReference type="CDD" id="cd05401">
    <property type="entry name" value="NT_GlnE_GlnD_like"/>
    <property type="match status" value="2"/>
</dbReference>
<evidence type="ECO:0000256" key="7">
    <source>
        <dbReference type="HAMAP-Rule" id="MF_00802"/>
    </source>
</evidence>
<evidence type="ECO:0000259" key="10">
    <source>
        <dbReference type="Pfam" id="PF08335"/>
    </source>
</evidence>
<dbReference type="InterPro" id="IPR043519">
    <property type="entry name" value="NT_sf"/>
</dbReference>
<evidence type="ECO:0000256" key="3">
    <source>
        <dbReference type="ARBA" id="ARBA00022741"/>
    </source>
</evidence>
<dbReference type="PANTHER" id="PTHR30621">
    <property type="entry name" value="GLUTAMINE SYNTHETASE ADENYLYLTRANSFERASE"/>
    <property type="match status" value="1"/>
</dbReference>
<evidence type="ECO:0000256" key="8">
    <source>
        <dbReference type="SAM" id="MobiDB-lite"/>
    </source>
</evidence>
<comment type="function">
    <text evidence="7">Involved in the regulation of glutamine synthetase GlnA, a key enzyme in the process to assimilate ammonia. When cellular nitrogen levels are high, the C-terminal adenylyl transferase (AT) inactivates GlnA by covalent transfer of an adenylyl group from ATP to specific tyrosine residue of GlnA, thus reducing its activity. Conversely, when nitrogen levels are low, the N-terminal adenylyl removase (AR) activates GlnA by removing the adenylyl group by phosphorolysis, increasing its activity. The regulatory region of GlnE binds the signal transduction protein PII (GlnB) which indicates the nitrogen status of the cell.</text>
</comment>
<dbReference type="GO" id="GO:0000820">
    <property type="term" value="P:regulation of glutamine family amino acid metabolic process"/>
    <property type="evidence" value="ECO:0007669"/>
    <property type="project" value="UniProtKB-UniRule"/>
</dbReference>
<dbReference type="InterPro" id="IPR013546">
    <property type="entry name" value="PII_UdlTrfase/GS_AdlTrfase"/>
</dbReference>
<feature type="domain" description="Glutamate-ammonia ligase adenylyltransferase repeated" evidence="9">
    <location>
        <begin position="787"/>
        <end position="1043"/>
    </location>
</feature>
<feature type="compositionally biased region" description="Low complexity" evidence="8">
    <location>
        <begin position="526"/>
        <end position="539"/>
    </location>
</feature>
<gene>
    <name evidence="7 11" type="primary">glnE</name>
    <name evidence="11" type="ORF">H9850_11530</name>
</gene>
<feature type="region of interest" description="Disordered" evidence="8">
    <location>
        <begin position="516"/>
        <end position="541"/>
    </location>
</feature>
<evidence type="ECO:0000313" key="12">
    <source>
        <dbReference type="Proteomes" id="UP000886829"/>
    </source>
</evidence>
<keyword evidence="1 7" id="KW-0808">Transferase</keyword>
<feature type="region of interest" description="Adenylyl removase" evidence="7">
    <location>
        <begin position="1"/>
        <end position="466"/>
    </location>
</feature>
<comment type="catalytic activity">
    <reaction evidence="7">
        <text>[glutamine synthetase]-L-tyrosine + ATP = [glutamine synthetase]-O(4)-(5'-adenylyl)-L-tyrosine + diphosphate</text>
        <dbReference type="Rhea" id="RHEA:18589"/>
        <dbReference type="Rhea" id="RHEA-COMP:10660"/>
        <dbReference type="Rhea" id="RHEA-COMP:10661"/>
        <dbReference type="ChEBI" id="CHEBI:30616"/>
        <dbReference type="ChEBI" id="CHEBI:33019"/>
        <dbReference type="ChEBI" id="CHEBI:46858"/>
        <dbReference type="ChEBI" id="CHEBI:83624"/>
        <dbReference type="EC" id="2.7.7.42"/>
    </reaction>
</comment>
<keyword evidence="2 7" id="KW-0548">Nucleotidyltransferase</keyword>
<dbReference type="FunFam" id="1.20.120.330:FF:000005">
    <property type="entry name" value="Bifunctional glutamine synthetase adenylyltransferase/adenylyl-removing enzyme"/>
    <property type="match status" value="1"/>
</dbReference>
<proteinExistence type="inferred from homology"/>
<comment type="catalytic activity">
    <reaction evidence="7">
        <text>[glutamine synthetase]-O(4)-(5'-adenylyl)-L-tyrosine + phosphate = [glutamine synthetase]-L-tyrosine + ADP</text>
        <dbReference type="Rhea" id="RHEA:43716"/>
        <dbReference type="Rhea" id="RHEA-COMP:10660"/>
        <dbReference type="Rhea" id="RHEA-COMP:10661"/>
        <dbReference type="ChEBI" id="CHEBI:43474"/>
        <dbReference type="ChEBI" id="CHEBI:46858"/>
        <dbReference type="ChEBI" id="CHEBI:83624"/>
        <dbReference type="ChEBI" id="CHEBI:456216"/>
        <dbReference type="EC" id="2.7.7.89"/>
    </reaction>
</comment>
<dbReference type="SUPFAM" id="SSF81301">
    <property type="entry name" value="Nucleotidyltransferase"/>
    <property type="match status" value="2"/>
</dbReference>
<dbReference type="Gene3D" id="1.20.120.1510">
    <property type="match status" value="1"/>
</dbReference>
<keyword evidence="5 7" id="KW-0460">Magnesium</keyword>
<dbReference type="Pfam" id="PF08335">
    <property type="entry name" value="GlnD_UR_UTase"/>
    <property type="match status" value="2"/>
</dbReference>
<feature type="domain" description="PII-uridylyltransferase/Glutamine-synthetase adenylyltransferase" evidence="10">
    <location>
        <begin position="324"/>
        <end position="458"/>
    </location>
</feature>
<keyword evidence="4 7" id="KW-0067">ATP-binding</keyword>
<evidence type="ECO:0000256" key="4">
    <source>
        <dbReference type="ARBA" id="ARBA00022840"/>
    </source>
</evidence>
<dbReference type="Gene3D" id="1.10.4050.10">
    <property type="entry name" value="Glutamine synthase adenylyltransferase GlnE"/>
    <property type="match status" value="1"/>
</dbReference>
<dbReference type="EC" id="2.7.7.89" evidence="7"/>
<dbReference type="InterPro" id="IPR005190">
    <property type="entry name" value="GlnE_rpt_dom"/>
</dbReference>
<dbReference type="EC" id="2.7.7.42" evidence="7"/>
<keyword evidence="3 7" id="KW-0547">Nucleotide-binding</keyword>
<dbReference type="NCBIfam" id="NF008292">
    <property type="entry name" value="PRK11072.1"/>
    <property type="match status" value="2"/>
</dbReference>
<keyword evidence="6 7" id="KW-0511">Multifunctional enzyme</keyword>
<dbReference type="AlphaFoldDB" id="A0A9D1WFQ0"/>
<sequence>MLAMPNYPYAIFPDPENLPQLPEELLQDGQNFYARLQQRAAPEDMAVFDQQKDLLYVLSLSDFVAKTMIQYPHECAQLIVDGALESPFYSLDITDEINERIVPNISDSELKKRLRILRRVHMVPIAWRDLTGKADIEEVFVSLSNLAEGIVCRTIDVVRASMETAFGQAYDKQGAVMPLLVLGMGKLGGGELNFSSDIDLICCYPYDGQTTGGARSITFQEYFTKVVQRFSNLLAETTADSFCYRIDLRLRPFGDAGPLVSSFDALSVYYETQGRTWERYALVKARLLGDHHFWGDYGDELIEMLRPFVYRRYLDYGAIESLRKLKHMIEAEVRRRNLGDNFKLGSGGIREIEFIAQVFELMRGGRMQELVERSLRKTLRNISKLQLLPDEVCQNLDVCYIYLRRLENITQMLSDKQTQTLPTTEKDRMRVAIGMNKGSFAELTEELDQIRNKVHHEFVAVMRDDDSAQDEMSTENVELWESSLSADELASILAPLLAEHLPPEAKAKVENNASSANAGNITTGGNTANSSNAVPAANSGKPVQDAKVATATAATSTASAQSAPATPAVTSATASTTSSTARRPLGNSMAARMVAAGRRSMFGGGSFSSAAARAAAAAAAAKAKAKAESESSASASGAVNSTTKVNDNAATMSASSTQGGTASSNTALAGAAAVSTAATVSASASCATSDSSVTVSVSTAPLPEAIQQEALQLAQGIIQLHHTLARLPVGPIGRETLVRLMPKIIRAVTKYKNAAALFNKVALLLEKVALRTTYLQLLLENNGTREKLLSLLNGNNFAGALISAHPILLDELIAPRYFKMPPHPEEYLAWLNERLLRIDPDDLEEQMEELRLFKKTMVLRIAMSDQSQSLPLMKISDSLTWLAEAILREISMLAWRQTVQKYGAPRDRNFQDPGFAIIAYGKLGGIELGYKSDLDMVFIREVSDELTAGVPNAEGEITNSVPAAMFYQRFVQRFMHLCTTRMSGGVLYDLDMRLRPDGDSGVLMTDLEAYDNYQKNRAWTWEHQALVRARAVAGSPKVIEGFNKIRDEVLRTPRDEQQLSDDVYAMRMKMRNYLDRSSDKLFDLKQGRGGMVDIEFIAQYLLLREAPRHKDMVLWSDNVRIFDECARLGILTEETTATLKNAYLAIRECYHRVSLADLPRIVALEDRPKACDDVVVIFDRIFHDAAERFVPPQYSKANSLPSVTL</sequence>
<dbReference type="HAMAP" id="MF_00802">
    <property type="entry name" value="GlnE"/>
    <property type="match status" value="1"/>
</dbReference>
<dbReference type="InterPro" id="IPR023057">
    <property type="entry name" value="GlnE"/>
</dbReference>
<dbReference type="Proteomes" id="UP000886829">
    <property type="component" value="Unassembled WGS sequence"/>
</dbReference>
<evidence type="ECO:0000256" key="2">
    <source>
        <dbReference type="ARBA" id="ARBA00022695"/>
    </source>
</evidence>
<dbReference type="GO" id="GO:0047388">
    <property type="term" value="F:[glutamine synthetase]-adenylyl-L-tyrosine phosphorylase activity"/>
    <property type="evidence" value="ECO:0007669"/>
    <property type="project" value="UniProtKB-EC"/>
</dbReference>
<feature type="compositionally biased region" description="Polar residues" evidence="8">
    <location>
        <begin position="516"/>
        <end position="525"/>
    </location>
</feature>
<dbReference type="FunFam" id="3.30.460.10:FF:000009">
    <property type="entry name" value="Bifunctional glutamine synthetase adenylyltransferase/adenylyl-removing enzyme"/>
    <property type="match status" value="1"/>
</dbReference>
<dbReference type="GO" id="GO:0000287">
    <property type="term" value="F:magnesium ion binding"/>
    <property type="evidence" value="ECO:0007669"/>
    <property type="project" value="UniProtKB-UniRule"/>
</dbReference>
<evidence type="ECO:0000259" key="9">
    <source>
        <dbReference type="Pfam" id="PF03710"/>
    </source>
</evidence>
<feature type="region of interest" description="Adenylyl transferase" evidence="7">
    <location>
        <begin position="473"/>
        <end position="1205"/>
    </location>
</feature>
<accession>A0A9D1WFQ0</accession>
<reference evidence="11" key="2">
    <citation type="submission" date="2021-04" db="EMBL/GenBank/DDBJ databases">
        <authorList>
            <person name="Gilroy R."/>
        </authorList>
    </citation>
    <scope>NUCLEOTIDE SEQUENCE</scope>
    <source>
        <strain evidence="11">USASDec5-558</strain>
    </source>
</reference>
<protein>
    <recommendedName>
        <fullName evidence="7">Bifunctional glutamine synthetase adenylyltransferase/adenylyl-removing enzyme</fullName>
    </recommendedName>
    <alternativeName>
        <fullName evidence="7">ATP:glutamine synthetase adenylyltransferase</fullName>
    </alternativeName>
    <alternativeName>
        <fullName evidence="7">ATase</fullName>
    </alternativeName>
    <domain>
        <recommendedName>
            <fullName evidence="7">Glutamine synthetase adenylyl-L-tyrosine phosphorylase</fullName>
            <ecNumber evidence="7">2.7.7.89</ecNumber>
        </recommendedName>
        <alternativeName>
            <fullName evidence="7">Adenylyl removase</fullName>
            <shortName evidence="7">AR</shortName>
            <shortName evidence="7">AT-N</shortName>
        </alternativeName>
    </domain>
    <domain>
        <recommendedName>
            <fullName evidence="7">Glutamine synthetase adenylyl transferase</fullName>
            <ecNumber evidence="7">2.7.7.42</ecNumber>
        </recommendedName>
        <alternativeName>
            <fullName evidence="7">Adenylyl transferase</fullName>
            <shortName evidence="7">AT</shortName>
            <shortName evidence="7">AT-C</shortName>
        </alternativeName>
    </domain>
</protein>
<dbReference type="GO" id="GO:0005829">
    <property type="term" value="C:cytosol"/>
    <property type="evidence" value="ECO:0007669"/>
    <property type="project" value="TreeGrafter"/>
</dbReference>